<evidence type="ECO:0000313" key="3">
    <source>
        <dbReference type="EMBL" id="RCW90269.1"/>
    </source>
</evidence>
<evidence type="ECO:0000313" key="4">
    <source>
        <dbReference type="Proteomes" id="UP000253436"/>
    </source>
</evidence>
<feature type="domain" description="DUF2061" evidence="2">
    <location>
        <begin position="8"/>
        <end position="58"/>
    </location>
</feature>
<dbReference type="OrthoDB" id="197461at2"/>
<keyword evidence="4" id="KW-1185">Reference proteome</keyword>
<sequence>MKLSKRHIAKTITWRIIGTLDTFLLSWFISGNIELGSQIAFMELITKMVLYYLHERIWFKSKIKSSNKRHILKTFSWRAVGTVDTFVLGWIVTGNPLIGLKIGGAEVVTKMLLYFVHEKFWYRIDFGLDKRKKRQELKDLKSGV</sequence>
<evidence type="ECO:0000256" key="1">
    <source>
        <dbReference type="SAM" id="Phobius"/>
    </source>
</evidence>
<protein>
    <submittedName>
        <fullName evidence="3">Putative membrane protein</fullName>
    </submittedName>
</protein>
<gene>
    <name evidence="3" type="ORF">DFQ08_105158</name>
</gene>
<comment type="caution">
    <text evidence="3">The sequence shown here is derived from an EMBL/GenBank/DDBJ whole genome shotgun (WGS) entry which is preliminary data.</text>
</comment>
<dbReference type="Proteomes" id="UP000253436">
    <property type="component" value="Unassembled WGS sequence"/>
</dbReference>
<feature type="transmembrane region" description="Helical" evidence="1">
    <location>
        <begin position="75"/>
        <end position="92"/>
    </location>
</feature>
<name>A0A368ZBT7_9FLAO</name>
<organism evidence="3 4">
    <name type="scientific">Winogradskyella arenosi</name>
    <dbReference type="NCBI Taxonomy" id="533325"/>
    <lineage>
        <taxon>Bacteria</taxon>
        <taxon>Pseudomonadati</taxon>
        <taxon>Bacteroidota</taxon>
        <taxon>Flavobacteriia</taxon>
        <taxon>Flavobacteriales</taxon>
        <taxon>Flavobacteriaceae</taxon>
        <taxon>Winogradskyella</taxon>
    </lineage>
</organism>
<dbReference type="AlphaFoldDB" id="A0A368ZBT7"/>
<proteinExistence type="predicted"/>
<accession>A0A368ZBT7</accession>
<feature type="transmembrane region" description="Helical" evidence="1">
    <location>
        <begin position="35"/>
        <end position="54"/>
    </location>
</feature>
<keyword evidence="1" id="KW-1133">Transmembrane helix</keyword>
<feature type="domain" description="DUF2061" evidence="2">
    <location>
        <begin position="71"/>
        <end position="121"/>
    </location>
</feature>
<feature type="transmembrane region" description="Helical" evidence="1">
    <location>
        <begin position="12"/>
        <end position="29"/>
    </location>
</feature>
<dbReference type="InterPro" id="IPR018638">
    <property type="entry name" value="DUF2061_membrane"/>
</dbReference>
<dbReference type="RefSeq" id="WP_114310666.1">
    <property type="nucleotide sequence ID" value="NZ_QPJO01000005.1"/>
</dbReference>
<keyword evidence="1" id="KW-0812">Transmembrane</keyword>
<dbReference type="EMBL" id="QPJO01000005">
    <property type="protein sequence ID" value="RCW90269.1"/>
    <property type="molecule type" value="Genomic_DNA"/>
</dbReference>
<reference evidence="3 4" key="1">
    <citation type="submission" date="2018-07" db="EMBL/GenBank/DDBJ databases">
        <title>Genomic Encyclopedia of Type Strains, Phase III (KMG-III): the genomes of soil and plant-associated and newly described type strains.</title>
        <authorList>
            <person name="Whitman W."/>
        </authorList>
    </citation>
    <scope>NUCLEOTIDE SEQUENCE [LARGE SCALE GENOMIC DNA]</scope>
    <source>
        <strain evidence="3 4">CECT 7958</strain>
    </source>
</reference>
<dbReference type="Pfam" id="PF09834">
    <property type="entry name" value="DUF2061"/>
    <property type="match status" value="2"/>
</dbReference>
<keyword evidence="1" id="KW-0472">Membrane</keyword>
<evidence type="ECO:0000259" key="2">
    <source>
        <dbReference type="Pfam" id="PF09834"/>
    </source>
</evidence>